<comment type="subcellular location">
    <subcellularLocation>
        <location evidence="1">Membrane</location>
    </subcellularLocation>
</comment>
<feature type="transmembrane region" description="Helical" evidence="7">
    <location>
        <begin position="79"/>
        <end position="105"/>
    </location>
</feature>
<evidence type="ECO:0000256" key="3">
    <source>
        <dbReference type="ARBA" id="ARBA00022692"/>
    </source>
</evidence>
<dbReference type="EnsemblMetazoa" id="XM_003384646.3">
    <property type="protein sequence ID" value="XP_003384694.1"/>
    <property type="gene ID" value="LOC100636821"/>
</dbReference>
<dbReference type="AlphaFoldDB" id="A0A1X7VEP7"/>
<evidence type="ECO:0000256" key="6">
    <source>
        <dbReference type="SAM" id="MobiDB-lite"/>
    </source>
</evidence>
<reference evidence="9" key="1">
    <citation type="journal article" date="2010" name="Nature">
        <title>The Amphimedon queenslandica genome and the evolution of animal complexity.</title>
        <authorList>
            <person name="Srivastava M."/>
            <person name="Simakov O."/>
            <person name="Chapman J."/>
            <person name="Fahey B."/>
            <person name="Gauthier M.E."/>
            <person name="Mitros T."/>
            <person name="Richards G.S."/>
            <person name="Conaco C."/>
            <person name="Dacre M."/>
            <person name="Hellsten U."/>
            <person name="Larroux C."/>
            <person name="Putnam N.H."/>
            <person name="Stanke M."/>
            <person name="Adamska M."/>
            <person name="Darling A."/>
            <person name="Degnan S.M."/>
            <person name="Oakley T.H."/>
            <person name="Plachetzki D.C."/>
            <person name="Zhai Y."/>
            <person name="Adamski M."/>
            <person name="Calcino A."/>
            <person name="Cummins S.F."/>
            <person name="Goodstein D.M."/>
            <person name="Harris C."/>
            <person name="Jackson D.J."/>
            <person name="Leys S.P."/>
            <person name="Shu S."/>
            <person name="Woodcroft B.J."/>
            <person name="Vervoort M."/>
            <person name="Kosik K.S."/>
            <person name="Manning G."/>
            <person name="Degnan B.M."/>
            <person name="Rokhsar D.S."/>
        </authorList>
    </citation>
    <scope>NUCLEOTIDE SEQUENCE [LARGE SCALE GENOMIC DNA]</scope>
</reference>
<evidence type="ECO:0000313" key="9">
    <source>
        <dbReference type="Proteomes" id="UP000007879"/>
    </source>
</evidence>
<dbReference type="KEGG" id="aqu:100636821"/>
<evidence type="ECO:0000313" key="8">
    <source>
        <dbReference type="EnsemblMetazoa" id="Aqu2.1.38199_001"/>
    </source>
</evidence>
<proteinExistence type="inferred from homology"/>
<protein>
    <submittedName>
        <fullName evidence="8">Uncharacterized protein</fullName>
    </submittedName>
</protein>
<evidence type="ECO:0000256" key="7">
    <source>
        <dbReference type="SAM" id="Phobius"/>
    </source>
</evidence>
<dbReference type="GO" id="GO:0016020">
    <property type="term" value="C:membrane"/>
    <property type="evidence" value="ECO:0007669"/>
    <property type="project" value="UniProtKB-SubCell"/>
</dbReference>
<name>A0A1X7VEP7_AMPQE</name>
<keyword evidence="4 7" id="KW-1133">Transmembrane helix</keyword>
<feature type="transmembrane region" description="Helical" evidence="7">
    <location>
        <begin position="125"/>
        <end position="152"/>
    </location>
</feature>
<dbReference type="EnsemblMetazoa" id="Aqu2.1.38199_001">
    <property type="protein sequence ID" value="Aqu2.1.38199_001"/>
    <property type="gene ID" value="Aqu2.1.38199"/>
</dbReference>
<organism evidence="8">
    <name type="scientific">Amphimedon queenslandica</name>
    <name type="common">Sponge</name>
    <dbReference type="NCBI Taxonomy" id="400682"/>
    <lineage>
        <taxon>Eukaryota</taxon>
        <taxon>Metazoa</taxon>
        <taxon>Porifera</taxon>
        <taxon>Demospongiae</taxon>
        <taxon>Heteroscleromorpha</taxon>
        <taxon>Haplosclerida</taxon>
        <taxon>Niphatidae</taxon>
        <taxon>Amphimedon</taxon>
    </lineage>
</organism>
<dbReference type="InParanoid" id="A0A1X7VEP7"/>
<gene>
    <name evidence="8" type="primary">100636821</name>
</gene>
<accession>A0A1X7VEP7</accession>
<feature type="region of interest" description="Disordered" evidence="6">
    <location>
        <begin position="1"/>
        <end position="24"/>
    </location>
</feature>
<evidence type="ECO:0000256" key="2">
    <source>
        <dbReference type="ARBA" id="ARBA00006843"/>
    </source>
</evidence>
<evidence type="ECO:0000256" key="4">
    <source>
        <dbReference type="ARBA" id="ARBA00022989"/>
    </source>
</evidence>
<evidence type="ECO:0000256" key="5">
    <source>
        <dbReference type="ARBA" id="ARBA00023136"/>
    </source>
</evidence>
<dbReference type="Pfam" id="PF04505">
    <property type="entry name" value="CD225"/>
    <property type="match status" value="1"/>
</dbReference>
<keyword evidence="9" id="KW-1185">Reference proteome</keyword>
<evidence type="ECO:0000256" key="1">
    <source>
        <dbReference type="ARBA" id="ARBA00004370"/>
    </source>
</evidence>
<comment type="similarity">
    <text evidence="2">Belongs to the CD225/Dispanin family.</text>
</comment>
<sequence length="163" mass="17451">MDPSTNTEPAPPVQPNPVMTGQQQPMTAAPGQIMVPMAAPGQPVQYVAGQQGGMVMMPQYQQAPGNIAVDRRLLPDHHLIIVSLVTLLCLVVNLSSLLFGAPALICSWMAYEDKKKGNYKSTKTYGYTAVALSLCNIVYTGIVTLIIIGLTFGLHCGGSRYNC</sequence>
<reference evidence="8" key="2">
    <citation type="submission" date="2017-05" db="UniProtKB">
        <authorList>
            <consortium name="EnsemblMetazoa"/>
        </authorList>
    </citation>
    <scope>IDENTIFICATION</scope>
</reference>
<keyword evidence="5 7" id="KW-0472">Membrane</keyword>
<keyword evidence="3 7" id="KW-0812">Transmembrane</keyword>
<dbReference type="Proteomes" id="UP000007879">
    <property type="component" value="Unassembled WGS sequence"/>
</dbReference>
<dbReference type="InterPro" id="IPR007593">
    <property type="entry name" value="CD225/Dispanin_fam"/>
</dbReference>